<dbReference type="RefSeq" id="WP_121280263.1">
    <property type="nucleotide sequence ID" value="NZ_RBZV01000009.1"/>
</dbReference>
<keyword evidence="3" id="KW-1005">Bacterial flagellum biogenesis</keyword>
<dbReference type="AlphaFoldDB" id="A0A494X5G1"/>
<sequence length="96" mass="10528">MSHESLQRAHELTRTLVVAMEAGDWQFAADLADERSPLLMSLGPDQTDEGLAMIREIQSMNDTIESKAREACDAISTSYSEAQRRVAAAGQYLATP</sequence>
<evidence type="ECO:0000256" key="2">
    <source>
        <dbReference type="ARBA" id="ARBA00022490"/>
    </source>
</evidence>
<organism evidence="6 7">
    <name type="scientific">Trinickia fusca</name>
    <dbReference type="NCBI Taxonomy" id="2419777"/>
    <lineage>
        <taxon>Bacteria</taxon>
        <taxon>Pseudomonadati</taxon>
        <taxon>Pseudomonadota</taxon>
        <taxon>Betaproteobacteria</taxon>
        <taxon>Burkholderiales</taxon>
        <taxon>Burkholderiaceae</taxon>
        <taxon>Trinickia</taxon>
    </lineage>
</organism>
<keyword evidence="6" id="KW-0282">Flagellum</keyword>
<dbReference type="InterPro" id="IPR008622">
    <property type="entry name" value="FliT"/>
</dbReference>
<dbReference type="OrthoDB" id="9009188at2"/>
<comment type="caution">
    <text evidence="6">The sequence shown here is derived from an EMBL/GenBank/DDBJ whole genome shotgun (WGS) entry which is preliminary data.</text>
</comment>
<gene>
    <name evidence="6" type="ORF">D7S89_19945</name>
</gene>
<keyword evidence="6" id="KW-0969">Cilium</keyword>
<evidence type="ECO:0000256" key="3">
    <source>
        <dbReference type="ARBA" id="ARBA00022795"/>
    </source>
</evidence>
<keyword evidence="6" id="KW-0966">Cell projection</keyword>
<keyword evidence="2" id="KW-0963">Cytoplasm</keyword>
<dbReference type="Proteomes" id="UP000280434">
    <property type="component" value="Unassembled WGS sequence"/>
</dbReference>
<evidence type="ECO:0000313" key="7">
    <source>
        <dbReference type="Proteomes" id="UP000280434"/>
    </source>
</evidence>
<evidence type="ECO:0000313" key="6">
    <source>
        <dbReference type="EMBL" id="RKP45610.1"/>
    </source>
</evidence>
<comment type="subcellular location">
    <subcellularLocation>
        <location evidence="1">Cytoplasm</location>
        <location evidence="1">Cytosol</location>
    </subcellularLocation>
</comment>
<accession>A0A494X5G1</accession>
<keyword evidence="7" id="KW-1185">Reference proteome</keyword>
<evidence type="ECO:0000256" key="5">
    <source>
        <dbReference type="ARBA" id="ARBA00093797"/>
    </source>
</evidence>
<evidence type="ECO:0000256" key="4">
    <source>
        <dbReference type="ARBA" id="ARBA00023186"/>
    </source>
</evidence>
<evidence type="ECO:0000256" key="1">
    <source>
        <dbReference type="ARBA" id="ARBA00004514"/>
    </source>
</evidence>
<dbReference type="Pfam" id="PF05400">
    <property type="entry name" value="FliT"/>
    <property type="match status" value="1"/>
</dbReference>
<keyword evidence="4" id="KW-0143">Chaperone</keyword>
<protein>
    <recommendedName>
        <fullName evidence="5">Flagellar protein FliT</fullName>
    </recommendedName>
</protein>
<dbReference type="EMBL" id="RBZV01000009">
    <property type="protein sequence ID" value="RKP45610.1"/>
    <property type="molecule type" value="Genomic_DNA"/>
</dbReference>
<reference evidence="6 7" key="1">
    <citation type="submission" date="2018-10" db="EMBL/GenBank/DDBJ databases">
        <title>Paraburkholderia sp. 7MK8-2, isolated from soil.</title>
        <authorList>
            <person name="Gao Z.-H."/>
            <person name="Qiu L.-H."/>
        </authorList>
    </citation>
    <scope>NUCLEOTIDE SEQUENCE [LARGE SCALE GENOMIC DNA]</scope>
    <source>
        <strain evidence="6 7">7MK8-2</strain>
    </source>
</reference>
<name>A0A494X5G1_9BURK</name>
<proteinExistence type="predicted"/>